<dbReference type="KEGG" id="mcad:Pan265_26770"/>
<reference evidence="1 2" key="1">
    <citation type="submission" date="2019-02" db="EMBL/GenBank/DDBJ databases">
        <title>Deep-cultivation of Planctomycetes and their phenomic and genomic characterization uncovers novel biology.</title>
        <authorList>
            <person name="Wiegand S."/>
            <person name="Jogler M."/>
            <person name="Boedeker C."/>
            <person name="Pinto D."/>
            <person name="Vollmers J."/>
            <person name="Rivas-Marin E."/>
            <person name="Kohn T."/>
            <person name="Peeters S.H."/>
            <person name="Heuer A."/>
            <person name="Rast P."/>
            <person name="Oberbeckmann S."/>
            <person name="Bunk B."/>
            <person name="Jeske O."/>
            <person name="Meyerdierks A."/>
            <person name="Storesund J.E."/>
            <person name="Kallscheuer N."/>
            <person name="Luecker S."/>
            <person name="Lage O.M."/>
            <person name="Pohl T."/>
            <person name="Merkel B.J."/>
            <person name="Hornburger P."/>
            <person name="Mueller R.-W."/>
            <person name="Bruemmer F."/>
            <person name="Labrenz M."/>
            <person name="Spormann A.M."/>
            <person name="Op den Camp H."/>
            <person name="Overmann J."/>
            <person name="Amann R."/>
            <person name="Jetten M.S.M."/>
            <person name="Mascher T."/>
            <person name="Medema M.H."/>
            <person name="Devos D.P."/>
            <person name="Kaster A.-K."/>
            <person name="Ovreas L."/>
            <person name="Rohde M."/>
            <person name="Galperin M.Y."/>
            <person name="Jogler C."/>
        </authorList>
    </citation>
    <scope>NUCLEOTIDE SEQUENCE [LARGE SCALE GENOMIC DNA]</scope>
    <source>
        <strain evidence="1 2">Pan265</strain>
    </source>
</reference>
<dbReference type="EMBL" id="CP036280">
    <property type="protein sequence ID" value="QDU72803.1"/>
    <property type="molecule type" value="Genomic_DNA"/>
</dbReference>
<dbReference type="Proteomes" id="UP000320386">
    <property type="component" value="Chromosome"/>
</dbReference>
<sequence length="468" mass="51055">MGPKRFDVDVLARRVAEHAEGREPWLRRLWAYYRNPVTPVEGPGGLRHRSAQEVGLPERLRSGQREVVTENDIAWRLHALVDFMFGKPVVIRSEAGSAGCRVFVERFLGSLFERSGGVGFFQNMALLGSVYGYVDVLVRVDDATRGGGGDSPESLAGRLRLELAEAPRAVPTTDERDYRRLAGYAVRCRVGGGGGEGGVTERVEAWTSSGYGRFERVGEKGSLAEVASAENVLGRVPVVHIQNLAQPLRYAGLSDVEPLIPLQDELNTRLSDRANRVTFQSFRMYLGKGIDRFTERPVGPGQMWSTDNPEASIESFGGDASSPSEEAHLSEVRDAMDKTSGVTPIAAGLIRGKVGNLTSENALRVILMGTLAKTDKKRVTYGDGLERVCELALHAADVLGWYRTETGDRRVRLEWPNVLPQSTSQVLSEARVKAELGVPRERLLDELGYGAGPGLGNGMSKHQEVTGG</sequence>
<dbReference type="AlphaFoldDB" id="A0A518C0P4"/>
<dbReference type="RefSeq" id="WP_236254455.1">
    <property type="nucleotide sequence ID" value="NZ_CP036280.1"/>
</dbReference>
<evidence type="ECO:0000313" key="1">
    <source>
        <dbReference type="EMBL" id="QDU72803.1"/>
    </source>
</evidence>
<protein>
    <submittedName>
        <fullName evidence="1">Phage portal protein, SPP1 Gp6-like</fullName>
    </submittedName>
</protein>
<organism evidence="1 2">
    <name type="scientific">Mucisphaera calidilacus</name>
    <dbReference type="NCBI Taxonomy" id="2527982"/>
    <lineage>
        <taxon>Bacteria</taxon>
        <taxon>Pseudomonadati</taxon>
        <taxon>Planctomycetota</taxon>
        <taxon>Phycisphaerae</taxon>
        <taxon>Phycisphaerales</taxon>
        <taxon>Phycisphaeraceae</taxon>
        <taxon>Mucisphaera</taxon>
    </lineage>
</organism>
<dbReference type="InterPro" id="IPR021145">
    <property type="entry name" value="Portal_protein_SPP1_Gp6-like"/>
</dbReference>
<gene>
    <name evidence="1" type="ORF">Pan265_26770</name>
</gene>
<name>A0A518C0P4_9BACT</name>
<proteinExistence type="predicted"/>
<dbReference type="Pfam" id="PF05133">
    <property type="entry name" value="SPP1_portal"/>
    <property type="match status" value="1"/>
</dbReference>
<accession>A0A518C0P4</accession>
<evidence type="ECO:0000313" key="2">
    <source>
        <dbReference type="Proteomes" id="UP000320386"/>
    </source>
</evidence>
<keyword evidence="2" id="KW-1185">Reference proteome</keyword>